<evidence type="ECO:0000313" key="4">
    <source>
        <dbReference type="Proteomes" id="UP001314170"/>
    </source>
</evidence>
<keyword evidence="2" id="KW-0472">Membrane</keyword>
<evidence type="ECO:0000256" key="2">
    <source>
        <dbReference type="SAM" id="Phobius"/>
    </source>
</evidence>
<accession>A0AAV1RJ84</accession>
<feature type="compositionally biased region" description="Basic and acidic residues" evidence="1">
    <location>
        <begin position="1"/>
        <end position="20"/>
    </location>
</feature>
<gene>
    <name evidence="3" type="ORF">DCAF_LOCUS11784</name>
</gene>
<dbReference type="EMBL" id="CAWUPB010001009">
    <property type="protein sequence ID" value="CAK7336764.1"/>
    <property type="molecule type" value="Genomic_DNA"/>
</dbReference>
<keyword evidence="2" id="KW-1133">Transmembrane helix</keyword>
<name>A0AAV1RJ84_9ROSI</name>
<protein>
    <submittedName>
        <fullName evidence="3">Uncharacterized protein</fullName>
    </submittedName>
</protein>
<comment type="caution">
    <text evidence="3">The sequence shown here is derived from an EMBL/GenBank/DDBJ whole genome shotgun (WGS) entry which is preliminary data.</text>
</comment>
<reference evidence="3 4" key="1">
    <citation type="submission" date="2024-01" db="EMBL/GenBank/DDBJ databases">
        <authorList>
            <person name="Waweru B."/>
        </authorList>
    </citation>
    <scope>NUCLEOTIDE SEQUENCE [LARGE SCALE GENOMIC DNA]</scope>
</reference>
<keyword evidence="2" id="KW-0812">Transmembrane</keyword>
<sequence>MKEYQTPLKEHSRSSSDRKFKASRMKQPQKIAKKSLDGMFTSVTEVVSPEISKESSDFSPISEISDVKQSSQTEEISLLDLNAALSAWTDTFPLSDPIPSSEISTITDESDCIESYGLSKPCGSKIGPVDTWEADVVEKLFKEAKIDQVLNSDIRSKKLLDALTKAVIDYYDTLPQEKDWMVDLVSMKWRIVCLCFLIWSFVVSIIFLFGSGLGRGSSAGGPLPT</sequence>
<organism evidence="3 4">
    <name type="scientific">Dovyalis caffra</name>
    <dbReference type="NCBI Taxonomy" id="77055"/>
    <lineage>
        <taxon>Eukaryota</taxon>
        <taxon>Viridiplantae</taxon>
        <taxon>Streptophyta</taxon>
        <taxon>Embryophyta</taxon>
        <taxon>Tracheophyta</taxon>
        <taxon>Spermatophyta</taxon>
        <taxon>Magnoliopsida</taxon>
        <taxon>eudicotyledons</taxon>
        <taxon>Gunneridae</taxon>
        <taxon>Pentapetalae</taxon>
        <taxon>rosids</taxon>
        <taxon>fabids</taxon>
        <taxon>Malpighiales</taxon>
        <taxon>Salicaceae</taxon>
        <taxon>Flacourtieae</taxon>
        <taxon>Dovyalis</taxon>
    </lineage>
</organism>
<evidence type="ECO:0000256" key="1">
    <source>
        <dbReference type="SAM" id="MobiDB-lite"/>
    </source>
</evidence>
<feature type="transmembrane region" description="Helical" evidence="2">
    <location>
        <begin position="191"/>
        <end position="213"/>
    </location>
</feature>
<dbReference type="AlphaFoldDB" id="A0AAV1RJ84"/>
<evidence type="ECO:0000313" key="3">
    <source>
        <dbReference type="EMBL" id="CAK7336764.1"/>
    </source>
</evidence>
<dbReference type="Proteomes" id="UP001314170">
    <property type="component" value="Unassembled WGS sequence"/>
</dbReference>
<proteinExistence type="predicted"/>
<feature type="region of interest" description="Disordered" evidence="1">
    <location>
        <begin position="1"/>
        <end position="31"/>
    </location>
</feature>
<keyword evidence="4" id="KW-1185">Reference proteome</keyword>